<dbReference type="EMBL" id="CM023487">
    <property type="protein sequence ID" value="KAH6926094.1"/>
    <property type="molecule type" value="Genomic_DNA"/>
</dbReference>
<comment type="caution">
    <text evidence="1">The sequence shown here is derived from an EMBL/GenBank/DDBJ whole genome shotgun (WGS) entry which is preliminary data.</text>
</comment>
<reference evidence="1" key="1">
    <citation type="submission" date="2020-05" db="EMBL/GenBank/DDBJ databases">
        <title>Large-scale comparative analyses of tick genomes elucidate their genetic diversity and vector capacities.</title>
        <authorList>
            <person name="Jia N."/>
            <person name="Wang J."/>
            <person name="Shi W."/>
            <person name="Du L."/>
            <person name="Sun Y."/>
            <person name="Zhan W."/>
            <person name="Jiang J."/>
            <person name="Wang Q."/>
            <person name="Zhang B."/>
            <person name="Ji P."/>
            <person name="Sakyi L.B."/>
            <person name="Cui X."/>
            <person name="Yuan T."/>
            <person name="Jiang B."/>
            <person name="Yang W."/>
            <person name="Lam T.T.-Y."/>
            <person name="Chang Q."/>
            <person name="Ding S."/>
            <person name="Wang X."/>
            <person name="Zhu J."/>
            <person name="Ruan X."/>
            <person name="Zhao L."/>
            <person name="Wei J."/>
            <person name="Que T."/>
            <person name="Du C."/>
            <person name="Cheng J."/>
            <person name="Dai P."/>
            <person name="Han X."/>
            <person name="Huang E."/>
            <person name="Gao Y."/>
            <person name="Liu J."/>
            <person name="Shao H."/>
            <person name="Ye R."/>
            <person name="Li L."/>
            <person name="Wei W."/>
            <person name="Wang X."/>
            <person name="Wang C."/>
            <person name="Yang T."/>
            <person name="Huo Q."/>
            <person name="Li W."/>
            <person name="Guo W."/>
            <person name="Chen H."/>
            <person name="Zhou L."/>
            <person name="Ni X."/>
            <person name="Tian J."/>
            <person name="Zhou Y."/>
            <person name="Sheng Y."/>
            <person name="Liu T."/>
            <person name="Pan Y."/>
            <person name="Xia L."/>
            <person name="Li J."/>
            <person name="Zhao F."/>
            <person name="Cao W."/>
        </authorList>
    </citation>
    <scope>NUCLEOTIDE SEQUENCE</scope>
    <source>
        <strain evidence="1">Hyas-2018</strain>
    </source>
</reference>
<organism evidence="1 2">
    <name type="scientific">Hyalomma asiaticum</name>
    <name type="common">Tick</name>
    <dbReference type="NCBI Taxonomy" id="266040"/>
    <lineage>
        <taxon>Eukaryota</taxon>
        <taxon>Metazoa</taxon>
        <taxon>Ecdysozoa</taxon>
        <taxon>Arthropoda</taxon>
        <taxon>Chelicerata</taxon>
        <taxon>Arachnida</taxon>
        <taxon>Acari</taxon>
        <taxon>Parasitiformes</taxon>
        <taxon>Ixodida</taxon>
        <taxon>Ixodoidea</taxon>
        <taxon>Ixodidae</taxon>
        <taxon>Hyalomminae</taxon>
        <taxon>Hyalomma</taxon>
    </lineage>
</organism>
<proteinExistence type="predicted"/>
<sequence>MFKVSALKIKKASQTANRHYKNSNEKDGRYEVRLPWKKTIRLEDNFSVATKHLGNLMRKLMKDHSLLEKYDKTIRVYLDEGSAERDSSSSYTPDHRPYYKPHRAVIKEDRTTTMIRIIFDASSHERGTKSLNNNLESEDRDSLRFFWFANSPEANQPLPEQEIWRMARVRFGETSCPFLLMATLQRHFRCAENCYKTTALLLQKSMYMADLLIAADKTQDAIRMHEEVVRIFKAAYEHQEMEKQ</sequence>
<evidence type="ECO:0000313" key="1">
    <source>
        <dbReference type="EMBL" id="KAH6926094.1"/>
    </source>
</evidence>
<accession>A0ACB7RZZ7</accession>
<keyword evidence="2" id="KW-1185">Reference proteome</keyword>
<evidence type="ECO:0000313" key="2">
    <source>
        <dbReference type="Proteomes" id="UP000821845"/>
    </source>
</evidence>
<protein>
    <submittedName>
        <fullName evidence="1">Uncharacterized protein</fullName>
    </submittedName>
</protein>
<name>A0ACB7RZZ7_HYAAI</name>
<gene>
    <name evidence="1" type="ORF">HPB50_014245</name>
</gene>
<dbReference type="Proteomes" id="UP000821845">
    <property type="component" value="Chromosome 7"/>
</dbReference>